<evidence type="ECO:0000313" key="3">
    <source>
        <dbReference type="Proteomes" id="UP000054845"/>
    </source>
</evidence>
<evidence type="ECO:0000313" key="2">
    <source>
        <dbReference type="EMBL" id="CEH19535.1"/>
    </source>
</evidence>
<feature type="region of interest" description="Disordered" evidence="1">
    <location>
        <begin position="231"/>
        <end position="264"/>
    </location>
</feature>
<organism evidence="2 3">
    <name type="scientific">Ceraceosorus bombacis</name>
    <dbReference type="NCBI Taxonomy" id="401625"/>
    <lineage>
        <taxon>Eukaryota</taxon>
        <taxon>Fungi</taxon>
        <taxon>Dikarya</taxon>
        <taxon>Basidiomycota</taxon>
        <taxon>Ustilaginomycotina</taxon>
        <taxon>Exobasidiomycetes</taxon>
        <taxon>Ceraceosorales</taxon>
        <taxon>Ceraceosoraceae</taxon>
        <taxon>Ceraceosorus</taxon>
    </lineage>
</organism>
<reference evidence="3" key="1">
    <citation type="submission" date="2014-09" db="EMBL/GenBank/DDBJ databases">
        <authorList>
            <person name="Sharma Rahul"/>
            <person name="Thines Marco"/>
        </authorList>
    </citation>
    <scope>NUCLEOTIDE SEQUENCE [LARGE SCALE GENOMIC DNA]</scope>
</reference>
<dbReference type="Proteomes" id="UP000054845">
    <property type="component" value="Unassembled WGS sequence"/>
</dbReference>
<dbReference type="EMBL" id="CCYA01000389">
    <property type="protein sequence ID" value="CEH19535.1"/>
    <property type="molecule type" value="Genomic_DNA"/>
</dbReference>
<sequence length="314" mass="33037">MGIMLRPTALHSALQALLEDGLSDDVARCETALLALPDSGLLYAAAHRPKSSSADTFPATAEASTSAHPSAANAASIGSALMGAGATSATAAFLSPRHPHLSTDERARALAAVATQAWREEQPHQASSGAFANRSNNNAVVPNGDRGRSRSTTLQGASLSDALPTSPAGEDDLTSATSILFHSELGATLVMPLRSTSRTTTRIESDPRRAQQESQPVMLLVLNSASYEWHEAPSDSLDPQLEAQSEAGRSENDDALNPTPTNGMISFALDEEEKPRDIWKTMLELAQAFEVHVSPSLAQTFAPAHQQSPAAKLA</sequence>
<dbReference type="OrthoDB" id="10337019at2759"/>
<evidence type="ECO:0000256" key="1">
    <source>
        <dbReference type="SAM" id="MobiDB-lite"/>
    </source>
</evidence>
<feature type="region of interest" description="Disordered" evidence="1">
    <location>
        <begin position="113"/>
        <end position="171"/>
    </location>
</feature>
<feature type="compositionally biased region" description="Polar residues" evidence="1">
    <location>
        <begin position="124"/>
        <end position="140"/>
    </location>
</feature>
<name>A0A0P1BRB0_9BASI</name>
<accession>A0A0P1BRB0</accession>
<protein>
    <submittedName>
        <fullName evidence="2">Uncharacterized protein</fullName>
    </submittedName>
</protein>
<keyword evidence="3" id="KW-1185">Reference proteome</keyword>
<proteinExistence type="predicted"/>
<feature type="compositionally biased region" description="Basic and acidic residues" evidence="1">
    <location>
        <begin position="201"/>
        <end position="211"/>
    </location>
</feature>
<feature type="region of interest" description="Disordered" evidence="1">
    <location>
        <begin position="192"/>
        <end position="215"/>
    </location>
</feature>
<dbReference type="AlphaFoldDB" id="A0A0P1BRB0"/>